<organism evidence="1 2">
    <name type="scientific">Actinidia rufa</name>
    <dbReference type="NCBI Taxonomy" id="165716"/>
    <lineage>
        <taxon>Eukaryota</taxon>
        <taxon>Viridiplantae</taxon>
        <taxon>Streptophyta</taxon>
        <taxon>Embryophyta</taxon>
        <taxon>Tracheophyta</taxon>
        <taxon>Spermatophyta</taxon>
        <taxon>Magnoliopsida</taxon>
        <taxon>eudicotyledons</taxon>
        <taxon>Gunneridae</taxon>
        <taxon>Pentapetalae</taxon>
        <taxon>asterids</taxon>
        <taxon>Ericales</taxon>
        <taxon>Actinidiaceae</taxon>
        <taxon>Actinidia</taxon>
    </lineage>
</organism>
<comment type="caution">
    <text evidence="1">The sequence shown here is derived from an EMBL/GenBank/DDBJ whole genome shotgun (WGS) entry which is preliminary data.</text>
</comment>
<evidence type="ECO:0000313" key="1">
    <source>
        <dbReference type="EMBL" id="GFZ02125.1"/>
    </source>
</evidence>
<protein>
    <submittedName>
        <fullName evidence="1">Uncharacterized protein</fullName>
    </submittedName>
</protein>
<sequence length="153" mass="17674">MHVMLLPHVVLMFNGIDRHFSLNEVVEKTTCSDDATLSPYGIVRVRSQDPPSHFKNSEASLHNISCRGVIHVERLFSALSVPSFQLGEYRYEGLYLKPLPPILRVIGKHKFGMKPQHVVKAQNRQQNCIEMLTYCFPRSDELKLRTPILRMMR</sequence>
<accession>A0A7J0FTU4</accession>
<dbReference type="EMBL" id="BJWL01000015">
    <property type="protein sequence ID" value="GFZ02125.1"/>
    <property type="molecule type" value="Genomic_DNA"/>
</dbReference>
<dbReference type="AlphaFoldDB" id="A0A7J0FTU4"/>
<reference evidence="1 2" key="1">
    <citation type="submission" date="2019-07" db="EMBL/GenBank/DDBJ databases">
        <title>De Novo Assembly of kiwifruit Actinidia rufa.</title>
        <authorList>
            <person name="Sugita-Konishi S."/>
            <person name="Sato K."/>
            <person name="Mori E."/>
            <person name="Abe Y."/>
            <person name="Kisaki G."/>
            <person name="Hamano K."/>
            <person name="Suezawa K."/>
            <person name="Otani M."/>
            <person name="Fukuda T."/>
            <person name="Manabe T."/>
            <person name="Gomi K."/>
            <person name="Tabuchi M."/>
            <person name="Akimitsu K."/>
            <person name="Kataoka I."/>
        </authorList>
    </citation>
    <scope>NUCLEOTIDE SEQUENCE [LARGE SCALE GENOMIC DNA]</scope>
    <source>
        <strain evidence="2">cv. Fuchu</strain>
    </source>
</reference>
<gene>
    <name evidence="1" type="ORF">Acr_15g0007340</name>
</gene>
<keyword evidence="2" id="KW-1185">Reference proteome</keyword>
<evidence type="ECO:0000313" key="2">
    <source>
        <dbReference type="Proteomes" id="UP000585474"/>
    </source>
</evidence>
<dbReference type="Proteomes" id="UP000585474">
    <property type="component" value="Unassembled WGS sequence"/>
</dbReference>
<name>A0A7J0FTU4_9ERIC</name>
<proteinExistence type="predicted"/>